<dbReference type="SUPFAM" id="SSF56219">
    <property type="entry name" value="DNase I-like"/>
    <property type="match status" value="1"/>
</dbReference>
<feature type="domain" description="Endonuclease/exonuclease/phosphatase" evidence="1">
    <location>
        <begin position="66"/>
        <end position="271"/>
    </location>
</feature>
<dbReference type="InterPro" id="IPR005135">
    <property type="entry name" value="Endo/exonuclease/phosphatase"/>
</dbReference>
<evidence type="ECO:0000259" key="1">
    <source>
        <dbReference type="Pfam" id="PF03372"/>
    </source>
</evidence>
<dbReference type="GO" id="GO:0006506">
    <property type="term" value="P:GPI anchor biosynthetic process"/>
    <property type="evidence" value="ECO:0007669"/>
    <property type="project" value="TreeGrafter"/>
</dbReference>
<dbReference type="AlphaFoldDB" id="A0A518CI71"/>
<proteinExistence type="predicted"/>
<dbReference type="EMBL" id="CP036281">
    <property type="protein sequence ID" value="QDU78933.1"/>
    <property type="molecule type" value="Genomic_DNA"/>
</dbReference>
<dbReference type="PANTHER" id="PTHR14859:SF15">
    <property type="entry name" value="ENDONUCLEASE_EXONUCLEASE_PHOSPHATASE DOMAIN-CONTAINING PROTEIN"/>
    <property type="match status" value="1"/>
</dbReference>
<sequence>MVQHMLKEQLQNQEWWQNKYLWAAIPVLTWGVIQGVDRQPADPVTPIVLKNQDRCEPLERESVRLGTFNIHGFKGRDGVADILRTEKSLAELDLVVLQEAHGTPFDIWQDDVTELGEQMQMASCFAATEERYWGESFGNGLVTKIPLNQIWRIPLQGTQGRKFRNALVTCFELEGERVNLISVHLDKRQDQATQLEAVIELFRSVSAPAILLGDFNARVDNLQISALIHADDVDEVISGDQHPSDKGVDWIFTRGLRARQAEVRELGASDHPVLCGEFEIIREDDPATTPVQVTHVLPDGSRVN</sequence>
<gene>
    <name evidence="2" type="ORF">Pla110_06370</name>
</gene>
<accession>A0A518CI71</accession>
<protein>
    <recommendedName>
        <fullName evidence="1">Endonuclease/exonuclease/phosphatase domain-containing protein</fullName>
    </recommendedName>
</protein>
<keyword evidence="3" id="KW-1185">Reference proteome</keyword>
<reference evidence="2 3" key="1">
    <citation type="submission" date="2019-02" db="EMBL/GenBank/DDBJ databases">
        <title>Deep-cultivation of Planctomycetes and their phenomic and genomic characterization uncovers novel biology.</title>
        <authorList>
            <person name="Wiegand S."/>
            <person name="Jogler M."/>
            <person name="Boedeker C."/>
            <person name="Pinto D."/>
            <person name="Vollmers J."/>
            <person name="Rivas-Marin E."/>
            <person name="Kohn T."/>
            <person name="Peeters S.H."/>
            <person name="Heuer A."/>
            <person name="Rast P."/>
            <person name="Oberbeckmann S."/>
            <person name="Bunk B."/>
            <person name="Jeske O."/>
            <person name="Meyerdierks A."/>
            <person name="Storesund J.E."/>
            <person name="Kallscheuer N."/>
            <person name="Luecker S."/>
            <person name="Lage O.M."/>
            <person name="Pohl T."/>
            <person name="Merkel B.J."/>
            <person name="Hornburger P."/>
            <person name="Mueller R.-W."/>
            <person name="Bruemmer F."/>
            <person name="Labrenz M."/>
            <person name="Spormann A.M."/>
            <person name="Op den Camp H."/>
            <person name="Overmann J."/>
            <person name="Amann R."/>
            <person name="Jetten M.S.M."/>
            <person name="Mascher T."/>
            <person name="Medema M.H."/>
            <person name="Devos D.P."/>
            <person name="Kaster A.-K."/>
            <person name="Ovreas L."/>
            <person name="Rohde M."/>
            <person name="Galperin M.Y."/>
            <person name="Jogler C."/>
        </authorList>
    </citation>
    <scope>NUCLEOTIDE SEQUENCE [LARGE SCALE GENOMIC DNA]</scope>
    <source>
        <strain evidence="2 3">Pla110</strain>
    </source>
</reference>
<dbReference type="GO" id="GO:0003824">
    <property type="term" value="F:catalytic activity"/>
    <property type="evidence" value="ECO:0007669"/>
    <property type="project" value="InterPro"/>
</dbReference>
<dbReference type="KEGG" id="plon:Pla110_06370"/>
<dbReference type="Pfam" id="PF03372">
    <property type="entry name" value="Exo_endo_phos"/>
    <property type="match status" value="1"/>
</dbReference>
<dbReference type="GO" id="GO:0016020">
    <property type="term" value="C:membrane"/>
    <property type="evidence" value="ECO:0007669"/>
    <property type="project" value="GOC"/>
</dbReference>
<dbReference type="PANTHER" id="PTHR14859">
    <property type="entry name" value="CALCOFLUOR WHITE HYPERSENSITIVE PROTEIN PRECURSOR"/>
    <property type="match status" value="1"/>
</dbReference>
<evidence type="ECO:0000313" key="2">
    <source>
        <dbReference type="EMBL" id="QDU78933.1"/>
    </source>
</evidence>
<dbReference type="InterPro" id="IPR036691">
    <property type="entry name" value="Endo/exonu/phosph_ase_sf"/>
</dbReference>
<dbReference type="Gene3D" id="3.60.10.10">
    <property type="entry name" value="Endonuclease/exonuclease/phosphatase"/>
    <property type="match status" value="1"/>
</dbReference>
<evidence type="ECO:0000313" key="3">
    <source>
        <dbReference type="Proteomes" id="UP000317178"/>
    </source>
</evidence>
<organism evidence="2 3">
    <name type="scientific">Polystyrenella longa</name>
    <dbReference type="NCBI Taxonomy" id="2528007"/>
    <lineage>
        <taxon>Bacteria</taxon>
        <taxon>Pseudomonadati</taxon>
        <taxon>Planctomycetota</taxon>
        <taxon>Planctomycetia</taxon>
        <taxon>Planctomycetales</taxon>
        <taxon>Planctomycetaceae</taxon>
        <taxon>Polystyrenella</taxon>
    </lineage>
</organism>
<name>A0A518CI71_9PLAN</name>
<dbReference type="InterPro" id="IPR051916">
    <property type="entry name" value="GPI-anchor_lipid_remodeler"/>
</dbReference>
<dbReference type="Proteomes" id="UP000317178">
    <property type="component" value="Chromosome"/>
</dbReference>